<dbReference type="SUPFAM" id="SSF56112">
    <property type="entry name" value="Protein kinase-like (PK-like)"/>
    <property type="match status" value="1"/>
</dbReference>
<sequence>MNKKLSFRKIFDNRGVDYFVESTISLSQPILDTSTTVSKIVLEFGTDAALPFAKFLPLINDLSKVYETIIKLYQTAEHNKKICGVLLDRVTEAAVRNLKIRRDDNQKFFTEQNYLILRKLLGTIHRIKNFTNDISQLTGLRKYFQAKSIEQTFQELTNDFDSYMRILNFSMIIKNQFQTEKDKQVLKEDVDALTKYLNEIEGGITDTNKTINVAIEEVAALKHNFEKSNSDHISSKSREQLQLKELINDEPLQIDDFYPPEKKIGKKVYLRKRKCDQLKFTFKEVPIKDSNEIIRFYGLATDNEVLYLVTEWMENGCLREYYKSNPIGIDLNQKICFALDISRGLNYLTSVKILHHDISSENIFISLQNRAKIANFGLSRGFTDATRNIKANIQNIRYMSPEKMIDSTHVYDVKCEVYR</sequence>
<dbReference type="GO" id="GO:0004674">
    <property type="term" value="F:protein serine/threonine kinase activity"/>
    <property type="evidence" value="ECO:0007669"/>
    <property type="project" value="TreeGrafter"/>
</dbReference>
<dbReference type="InterPro" id="IPR051681">
    <property type="entry name" value="Ser/Thr_Kinases-Pseudokinases"/>
</dbReference>
<evidence type="ECO:0000256" key="2">
    <source>
        <dbReference type="ARBA" id="ARBA00022840"/>
    </source>
</evidence>
<keyword evidence="1" id="KW-0547">Nucleotide-binding</keyword>
<dbReference type="PANTHER" id="PTHR44329">
    <property type="entry name" value="SERINE/THREONINE-PROTEIN KINASE TNNI3K-RELATED"/>
    <property type="match status" value="1"/>
</dbReference>
<protein>
    <submittedName>
        <fullName evidence="4">897_t:CDS:1</fullName>
    </submittedName>
</protein>
<name>A0A9N9AUG5_9GLOM</name>
<dbReference type="PROSITE" id="PS50011">
    <property type="entry name" value="PROTEIN_KINASE_DOM"/>
    <property type="match status" value="1"/>
</dbReference>
<dbReference type="GO" id="GO:0007166">
    <property type="term" value="P:cell surface receptor signaling pathway"/>
    <property type="evidence" value="ECO:0007669"/>
    <property type="project" value="InterPro"/>
</dbReference>
<dbReference type="InterPro" id="IPR000719">
    <property type="entry name" value="Prot_kinase_dom"/>
</dbReference>
<dbReference type="Gene3D" id="1.20.930.20">
    <property type="entry name" value="Adaptor protein Cbl, N-terminal domain"/>
    <property type="match status" value="1"/>
</dbReference>
<dbReference type="Proteomes" id="UP000789706">
    <property type="component" value="Unassembled WGS sequence"/>
</dbReference>
<dbReference type="Pfam" id="PF07714">
    <property type="entry name" value="PK_Tyr_Ser-Thr"/>
    <property type="match status" value="1"/>
</dbReference>
<reference evidence="4" key="1">
    <citation type="submission" date="2021-06" db="EMBL/GenBank/DDBJ databases">
        <authorList>
            <person name="Kallberg Y."/>
            <person name="Tangrot J."/>
            <person name="Rosling A."/>
        </authorList>
    </citation>
    <scope>NUCLEOTIDE SEQUENCE</scope>
    <source>
        <strain evidence="4">AZ414A</strain>
    </source>
</reference>
<dbReference type="PROSITE" id="PS00109">
    <property type="entry name" value="PROTEIN_KINASE_TYR"/>
    <property type="match status" value="1"/>
</dbReference>
<dbReference type="InterPro" id="IPR001245">
    <property type="entry name" value="Ser-Thr/Tyr_kinase_cat_dom"/>
</dbReference>
<evidence type="ECO:0000259" key="3">
    <source>
        <dbReference type="PROSITE" id="PS50011"/>
    </source>
</evidence>
<dbReference type="InterPro" id="IPR036537">
    <property type="entry name" value="Adaptor_Cbl_N_dom_sf"/>
</dbReference>
<evidence type="ECO:0000313" key="5">
    <source>
        <dbReference type="Proteomes" id="UP000789706"/>
    </source>
</evidence>
<comment type="caution">
    <text evidence="4">The sequence shown here is derived from an EMBL/GenBank/DDBJ whole genome shotgun (WGS) entry which is preliminary data.</text>
</comment>
<evidence type="ECO:0000256" key="1">
    <source>
        <dbReference type="ARBA" id="ARBA00022741"/>
    </source>
</evidence>
<accession>A0A9N9AUG5</accession>
<dbReference type="EMBL" id="CAJVPK010000723">
    <property type="protein sequence ID" value="CAG8543095.1"/>
    <property type="molecule type" value="Genomic_DNA"/>
</dbReference>
<keyword evidence="2" id="KW-0067">ATP-binding</keyword>
<feature type="domain" description="Protein kinase" evidence="3">
    <location>
        <begin position="193"/>
        <end position="419"/>
    </location>
</feature>
<proteinExistence type="predicted"/>
<dbReference type="PANTHER" id="PTHR44329:SF298">
    <property type="entry name" value="MIXED LINEAGE KINASE DOMAIN-LIKE PROTEIN"/>
    <property type="match status" value="1"/>
</dbReference>
<dbReference type="AlphaFoldDB" id="A0A9N9AUG5"/>
<keyword evidence="5" id="KW-1185">Reference proteome</keyword>
<dbReference type="GO" id="GO:0005524">
    <property type="term" value="F:ATP binding"/>
    <property type="evidence" value="ECO:0007669"/>
    <property type="project" value="UniProtKB-KW"/>
</dbReference>
<dbReference type="InterPro" id="IPR011009">
    <property type="entry name" value="Kinase-like_dom_sf"/>
</dbReference>
<dbReference type="InterPro" id="IPR008266">
    <property type="entry name" value="Tyr_kinase_AS"/>
</dbReference>
<gene>
    <name evidence="4" type="ORF">DEBURN_LOCUS6713</name>
</gene>
<dbReference type="Gene3D" id="1.10.510.10">
    <property type="entry name" value="Transferase(Phosphotransferase) domain 1"/>
    <property type="match status" value="1"/>
</dbReference>
<dbReference type="InterPro" id="IPR059179">
    <property type="entry name" value="MLKL-like_MCAfunc"/>
</dbReference>
<dbReference type="OrthoDB" id="2314769at2759"/>
<evidence type="ECO:0000313" key="4">
    <source>
        <dbReference type="EMBL" id="CAG8543095.1"/>
    </source>
</evidence>
<dbReference type="CDD" id="cd21037">
    <property type="entry name" value="MLKL_NTD"/>
    <property type="match status" value="1"/>
</dbReference>
<organism evidence="4 5">
    <name type="scientific">Diversispora eburnea</name>
    <dbReference type="NCBI Taxonomy" id="1213867"/>
    <lineage>
        <taxon>Eukaryota</taxon>
        <taxon>Fungi</taxon>
        <taxon>Fungi incertae sedis</taxon>
        <taxon>Mucoromycota</taxon>
        <taxon>Glomeromycotina</taxon>
        <taxon>Glomeromycetes</taxon>
        <taxon>Diversisporales</taxon>
        <taxon>Diversisporaceae</taxon>
        <taxon>Diversispora</taxon>
    </lineage>
</organism>